<accession>A0A9D4VFD3</accession>
<dbReference type="Proteomes" id="UP001058974">
    <property type="component" value="Chromosome 7"/>
</dbReference>
<dbReference type="PANTHER" id="PTHR46890">
    <property type="entry name" value="NON-LTR RETROLELEMENT REVERSE TRANSCRIPTASE-LIKE PROTEIN-RELATED"/>
    <property type="match status" value="1"/>
</dbReference>
<proteinExistence type="predicted"/>
<dbReference type="Gramene" id="Psat07G0013400-T1">
    <property type="protein sequence ID" value="KAI5382575.1"/>
    <property type="gene ID" value="KIW84_070134"/>
</dbReference>
<evidence type="ECO:0000256" key="1">
    <source>
        <dbReference type="SAM" id="MobiDB-lite"/>
    </source>
</evidence>
<dbReference type="AlphaFoldDB" id="A0A9D4VFD3"/>
<name>A0A9D4VFD3_PEA</name>
<comment type="caution">
    <text evidence="2">The sequence shown here is derived from an EMBL/GenBank/DDBJ whole genome shotgun (WGS) entry which is preliminary data.</text>
</comment>
<dbReference type="InterPro" id="IPR052343">
    <property type="entry name" value="Retrotransposon-Effector_Assoc"/>
</dbReference>
<dbReference type="PANTHER" id="PTHR46890:SF48">
    <property type="entry name" value="RNA-DIRECTED DNA POLYMERASE"/>
    <property type="match status" value="1"/>
</dbReference>
<feature type="compositionally biased region" description="Polar residues" evidence="1">
    <location>
        <begin position="13"/>
        <end position="26"/>
    </location>
</feature>
<reference evidence="2 3" key="1">
    <citation type="journal article" date="2022" name="Nat. Genet.">
        <title>Improved pea reference genome and pan-genome highlight genomic features and evolutionary characteristics.</title>
        <authorList>
            <person name="Yang T."/>
            <person name="Liu R."/>
            <person name="Luo Y."/>
            <person name="Hu S."/>
            <person name="Wang D."/>
            <person name="Wang C."/>
            <person name="Pandey M.K."/>
            <person name="Ge S."/>
            <person name="Xu Q."/>
            <person name="Li N."/>
            <person name="Li G."/>
            <person name="Huang Y."/>
            <person name="Saxena R.K."/>
            <person name="Ji Y."/>
            <person name="Li M."/>
            <person name="Yan X."/>
            <person name="He Y."/>
            <person name="Liu Y."/>
            <person name="Wang X."/>
            <person name="Xiang C."/>
            <person name="Varshney R.K."/>
            <person name="Ding H."/>
            <person name="Gao S."/>
            <person name="Zong X."/>
        </authorList>
    </citation>
    <scope>NUCLEOTIDE SEQUENCE [LARGE SCALE GENOMIC DNA]</scope>
    <source>
        <strain evidence="2 3">cv. Zhongwan 6</strain>
    </source>
</reference>
<feature type="compositionally biased region" description="Basic residues" evidence="1">
    <location>
        <begin position="1"/>
        <end position="12"/>
    </location>
</feature>
<evidence type="ECO:0000313" key="2">
    <source>
        <dbReference type="EMBL" id="KAI5382575.1"/>
    </source>
</evidence>
<gene>
    <name evidence="2" type="ORF">KIW84_070134</name>
</gene>
<organism evidence="2 3">
    <name type="scientific">Pisum sativum</name>
    <name type="common">Garden pea</name>
    <name type="synonym">Lathyrus oleraceus</name>
    <dbReference type="NCBI Taxonomy" id="3888"/>
    <lineage>
        <taxon>Eukaryota</taxon>
        <taxon>Viridiplantae</taxon>
        <taxon>Streptophyta</taxon>
        <taxon>Embryophyta</taxon>
        <taxon>Tracheophyta</taxon>
        <taxon>Spermatophyta</taxon>
        <taxon>Magnoliopsida</taxon>
        <taxon>eudicotyledons</taxon>
        <taxon>Gunneridae</taxon>
        <taxon>Pentapetalae</taxon>
        <taxon>rosids</taxon>
        <taxon>fabids</taxon>
        <taxon>Fabales</taxon>
        <taxon>Fabaceae</taxon>
        <taxon>Papilionoideae</taxon>
        <taxon>50 kb inversion clade</taxon>
        <taxon>NPAAA clade</taxon>
        <taxon>Hologalegina</taxon>
        <taxon>IRL clade</taxon>
        <taxon>Fabeae</taxon>
        <taxon>Lathyrus</taxon>
    </lineage>
</organism>
<protein>
    <submittedName>
        <fullName evidence="2">Uncharacterized protein</fullName>
    </submittedName>
</protein>
<keyword evidence="3" id="KW-1185">Reference proteome</keyword>
<sequence>MKRGRRIPKSKVKSLSTTQAKTSVNIEDTKDEMENNPTEEMEEGEALKDKDKLVIPITEKEMKEAMFSIGDLKTPKEDGYGALFFKASWNTIKEDVIVVVRDFFINERMHKPLNNTIVNLVPKTSEAKHVKDYIHILCCSTMYKVISKIPTARLGMGIGSIVQGNQSTFIPGHHLHDHIMLAHELIRGYIRKGTTPRCMM</sequence>
<dbReference type="EMBL" id="JAMSHJ010000007">
    <property type="protein sequence ID" value="KAI5382575.1"/>
    <property type="molecule type" value="Genomic_DNA"/>
</dbReference>
<evidence type="ECO:0000313" key="3">
    <source>
        <dbReference type="Proteomes" id="UP001058974"/>
    </source>
</evidence>
<feature type="region of interest" description="Disordered" evidence="1">
    <location>
        <begin position="1"/>
        <end position="46"/>
    </location>
</feature>